<name>A0A485ACV6_RAOPL</name>
<dbReference type="GO" id="GO:0003908">
    <property type="term" value="F:methylated-DNA-[protein]-cysteine S-methyltransferase activity"/>
    <property type="evidence" value="ECO:0007669"/>
    <property type="project" value="UniProtKB-EC"/>
</dbReference>
<keyword evidence="8" id="KW-0805">Transcription regulation</keyword>
<dbReference type="SUPFAM" id="SSF53155">
    <property type="entry name" value="Methylated DNA-protein cysteine methyltransferase domain"/>
    <property type="match status" value="1"/>
</dbReference>
<proteinExistence type="predicted"/>
<keyword evidence="12" id="KW-0234">DNA repair</keyword>
<dbReference type="SUPFAM" id="SSF46689">
    <property type="entry name" value="Homeodomain-like"/>
    <property type="match status" value="1"/>
</dbReference>
<dbReference type="InterPro" id="IPR001497">
    <property type="entry name" value="MethylDNA_cys_MeTrfase_AS"/>
</dbReference>
<dbReference type="PROSITE" id="PS01124">
    <property type="entry name" value="HTH_ARAC_FAMILY_2"/>
    <property type="match status" value="1"/>
</dbReference>
<dbReference type="Gene3D" id="3.30.160.70">
    <property type="entry name" value="Methylated DNA-protein cysteine methyltransferase domain"/>
    <property type="match status" value="1"/>
</dbReference>
<evidence type="ECO:0000256" key="8">
    <source>
        <dbReference type="ARBA" id="ARBA00023015"/>
    </source>
</evidence>
<keyword evidence="3" id="KW-0489">Methyltransferase</keyword>
<dbReference type="InterPro" id="IPR004026">
    <property type="entry name" value="Ada_DNA_repair_Zn-bd"/>
</dbReference>
<dbReference type="InterPro" id="IPR036388">
    <property type="entry name" value="WH-like_DNA-bd_sf"/>
</dbReference>
<dbReference type="Pfam" id="PF02805">
    <property type="entry name" value="Ada_Zn_binding"/>
    <property type="match status" value="1"/>
</dbReference>
<evidence type="ECO:0000256" key="7">
    <source>
        <dbReference type="ARBA" id="ARBA00022833"/>
    </source>
</evidence>
<dbReference type="Proteomes" id="UP000345637">
    <property type="component" value="Unassembled WGS sequence"/>
</dbReference>
<evidence type="ECO:0000256" key="11">
    <source>
        <dbReference type="ARBA" id="ARBA00023163"/>
    </source>
</evidence>
<comment type="catalytic activity">
    <reaction evidence="1">
        <text>a 4-O-methyl-thymidine in DNA + L-cysteinyl-[protein] = a thymidine in DNA + S-methyl-L-cysteinyl-[protein]</text>
        <dbReference type="Rhea" id="RHEA:53428"/>
        <dbReference type="Rhea" id="RHEA-COMP:10131"/>
        <dbReference type="Rhea" id="RHEA-COMP:10132"/>
        <dbReference type="Rhea" id="RHEA-COMP:13555"/>
        <dbReference type="Rhea" id="RHEA-COMP:13556"/>
        <dbReference type="ChEBI" id="CHEBI:29950"/>
        <dbReference type="ChEBI" id="CHEBI:82612"/>
        <dbReference type="ChEBI" id="CHEBI:137386"/>
        <dbReference type="ChEBI" id="CHEBI:137387"/>
        <dbReference type="EC" id="2.1.1.63"/>
    </reaction>
</comment>
<keyword evidence="9" id="KW-0238">DNA-binding</keyword>
<dbReference type="InterPro" id="IPR036631">
    <property type="entry name" value="MGMT_N_sf"/>
</dbReference>
<evidence type="ECO:0000256" key="4">
    <source>
        <dbReference type="ARBA" id="ARBA00022679"/>
    </source>
</evidence>
<dbReference type="NCBIfam" id="TIGR00589">
    <property type="entry name" value="ogt"/>
    <property type="match status" value="1"/>
</dbReference>
<keyword evidence="7" id="KW-0862">Zinc</keyword>
<keyword evidence="6" id="KW-0227">DNA damage</keyword>
<dbReference type="PROSITE" id="PS00374">
    <property type="entry name" value="MGMT"/>
    <property type="match status" value="1"/>
</dbReference>
<dbReference type="InterPro" id="IPR018060">
    <property type="entry name" value="HTH_AraC"/>
</dbReference>
<dbReference type="GO" id="GO:0008270">
    <property type="term" value="F:zinc ion binding"/>
    <property type="evidence" value="ECO:0007669"/>
    <property type="project" value="InterPro"/>
</dbReference>
<dbReference type="Gene3D" id="3.40.10.10">
    <property type="entry name" value="DNA Methylphosphotriester Repair Domain"/>
    <property type="match status" value="1"/>
</dbReference>
<dbReference type="CDD" id="cd06445">
    <property type="entry name" value="ATase"/>
    <property type="match status" value="1"/>
</dbReference>
<dbReference type="PANTHER" id="PTHR10815:SF14">
    <property type="entry name" value="BIFUNCTIONAL TRANSCRIPTIONAL ACTIVATOR_DNA REPAIR ENZYME ADA"/>
    <property type="match status" value="1"/>
</dbReference>
<organism evidence="15 16">
    <name type="scientific">Raoultella planticola</name>
    <name type="common">Klebsiella planticola</name>
    <dbReference type="NCBI Taxonomy" id="575"/>
    <lineage>
        <taxon>Bacteria</taxon>
        <taxon>Pseudomonadati</taxon>
        <taxon>Pseudomonadota</taxon>
        <taxon>Gammaproteobacteria</taxon>
        <taxon>Enterobacterales</taxon>
        <taxon>Enterobacteriaceae</taxon>
        <taxon>Klebsiella/Raoultella group</taxon>
        <taxon>Raoultella</taxon>
    </lineage>
</organism>
<dbReference type="GO" id="GO:0006281">
    <property type="term" value="P:DNA repair"/>
    <property type="evidence" value="ECO:0007669"/>
    <property type="project" value="UniProtKB-KW"/>
</dbReference>
<evidence type="ECO:0000256" key="6">
    <source>
        <dbReference type="ARBA" id="ARBA00022763"/>
    </source>
</evidence>
<keyword evidence="11" id="KW-0804">Transcription</keyword>
<keyword evidence="5" id="KW-0479">Metal-binding</keyword>
<evidence type="ECO:0000256" key="10">
    <source>
        <dbReference type="ARBA" id="ARBA00023159"/>
    </source>
</evidence>
<evidence type="ECO:0000256" key="1">
    <source>
        <dbReference type="ARBA" id="ARBA00001286"/>
    </source>
</evidence>
<dbReference type="NCBIfam" id="NF011964">
    <property type="entry name" value="PRK15435.1"/>
    <property type="match status" value="1"/>
</dbReference>
<comment type="cofactor">
    <cofactor evidence="2">
        <name>Zn(2+)</name>
        <dbReference type="ChEBI" id="CHEBI:29105"/>
    </cofactor>
</comment>
<evidence type="ECO:0000256" key="3">
    <source>
        <dbReference type="ARBA" id="ARBA00022603"/>
    </source>
</evidence>
<keyword evidence="10" id="KW-0010">Activator</keyword>
<evidence type="ECO:0000256" key="12">
    <source>
        <dbReference type="ARBA" id="ARBA00023204"/>
    </source>
</evidence>
<reference evidence="15 16" key="1">
    <citation type="submission" date="2019-03" db="EMBL/GenBank/DDBJ databases">
        <authorList>
            <consortium name="Pathogen Informatics"/>
        </authorList>
    </citation>
    <scope>NUCLEOTIDE SEQUENCE [LARGE SCALE GENOMIC DNA]</scope>
    <source>
        <strain evidence="15 16">NCTC12998</strain>
    </source>
</reference>
<evidence type="ECO:0000313" key="16">
    <source>
        <dbReference type="Proteomes" id="UP000345637"/>
    </source>
</evidence>
<dbReference type="Gene3D" id="1.10.10.60">
    <property type="entry name" value="Homeodomain-like"/>
    <property type="match status" value="1"/>
</dbReference>
<dbReference type="AlphaFoldDB" id="A0A485ACV6"/>
<dbReference type="EMBL" id="CAADJE010000013">
    <property type="protein sequence ID" value="VFS59307.1"/>
    <property type="molecule type" value="Genomic_DNA"/>
</dbReference>
<feature type="domain" description="HTH araC/xylS-type" evidence="14">
    <location>
        <begin position="86"/>
        <end position="184"/>
    </location>
</feature>
<dbReference type="InterPro" id="IPR035451">
    <property type="entry name" value="Ada-like_dom_sf"/>
</dbReference>
<dbReference type="FunFam" id="1.10.10.10:FF:000410">
    <property type="entry name" value="ADA regulatory protein, putative"/>
    <property type="match status" value="1"/>
</dbReference>
<sequence length="356" mass="39258">MKPIIADTDDRRWQAVCDRDVRADGQFVFAVLTTGICWPPVLPFAASAAGECALFTPGVEAAIADGFRPCKRCQPDRSDPQQQKVDKVTRACRLLEQEAPVTLETLAQELAVSPFHFHRLFKSVTGMTPKAWQQAWRARRLREALGQGEKVTPAVLAAGFPGGSSYYRQADAALGMTAPSVSPRRWRIPTLSILSATVRSVAAWSQKVTGACAPFYRGKRTRRCLMRYPALFPHARLLPGDAHFCQRVAQVFAHLDDPHQAVNLPLDLRGTAFQQRVWQALRQIPAGETRSYRQVAQSIGQPRAVRAVAGACAANKLAIVIPCHRVVREGGALSGYRWGTARKAQLLAREAQTEEK</sequence>
<evidence type="ECO:0000256" key="2">
    <source>
        <dbReference type="ARBA" id="ARBA00001947"/>
    </source>
</evidence>
<dbReference type="GO" id="GO:0003700">
    <property type="term" value="F:DNA-binding transcription factor activity"/>
    <property type="evidence" value="ECO:0007669"/>
    <property type="project" value="InterPro"/>
</dbReference>
<evidence type="ECO:0000256" key="5">
    <source>
        <dbReference type="ARBA" id="ARBA00022723"/>
    </source>
</evidence>
<gene>
    <name evidence="15" type="primary">ada</name>
    <name evidence="15" type="ORF">NCTC12998_01017</name>
</gene>
<dbReference type="InterPro" id="IPR036217">
    <property type="entry name" value="MethylDNA_cys_MeTrfase_DNAb"/>
</dbReference>
<comment type="catalytic activity">
    <reaction evidence="13">
        <text>a 6-O-methyl-2'-deoxyguanosine in DNA + L-cysteinyl-[protein] = S-methyl-L-cysteinyl-[protein] + a 2'-deoxyguanosine in DNA</text>
        <dbReference type="Rhea" id="RHEA:24000"/>
        <dbReference type="Rhea" id="RHEA-COMP:10131"/>
        <dbReference type="Rhea" id="RHEA-COMP:10132"/>
        <dbReference type="Rhea" id="RHEA-COMP:11367"/>
        <dbReference type="Rhea" id="RHEA-COMP:11368"/>
        <dbReference type="ChEBI" id="CHEBI:29950"/>
        <dbReference type="ChEBI" id="CHEBI:82612"/>
        <dbReference type="ChEBI" id="CHEBI:85445"/>
        <dbReference type="ChEBI" id="CHEBI:85448"/>
        <dbReference type="EC" id="2.1.1.63"/>
    </reaction>
</comment>
<dbReference type="InterPro" id="IPR009057">
    <property type="entry name" value="Homeodomain-like_sf"/>
</dbReference>
<dbReference type="Pfam" id="PF12833">
    <property type="entry name" value="HTH_18"/>
    <property type="match status" value="1"/>
</dbReference>
<protein>
    <submittedName>
        <fullName evidence="15">Regulatory protein of adaptative response</fullName>
    </submittedName>
</protein>
<dbReference type="Gene3D" id="1.10.10.10">
    <property type="entry name" value="Winged helix-like DNA-binding domain superfamily/Winged helix DNA-binding domain"/>
    <property type="match status" value="1"/>
</dbReference>
<accession>A0A485ACV6</accession>
<dbReference type="PROSITE" id="PS00041">
    <property type="entry name" value="HTH_ARAC_FAMILY_1"/>
    <property type="match status" value="1"/>
</dbReference>
<dbReference type="GO" id="GO:0043565">
    <property type="term" value="F:sequence-specific DNA binding"/>
    <property type="evidence" value="ECO:0007669"/>
    <property type="project" value="InterPro"/>
</dbReference>
<evidence type="ECO:0000259" key="14">
    <source>
        <dbReference type="PROSITE" id="PS01124"/>
    </source>
</evidence>
<dbReference type="Pfam" id="PF01035">
    <property type="entry name" value="DNA_binding_1"/>
    <property type="match status" value="1"/>
</dbReference>
<dbReference type="InterPro" id="IPR018062">
    <property type="entry name" value="HTH_AraC-typ_CS"/>
</dbReference>
<evidence type="ECO:0000313" key="15">
    <source>
        <dbReference type="EMBL" id="VFS59307.1"/>
    </source>
</evidence>
<dbReference type="SUPFAM" id="SSF57884">
    <property type="entry name" value="Ada DNA repair protein, N-terminal domain (N-Ada 10)"/>
    <property type="match status" value="1"/>
</dbReference>
<dbReference type="SMART" id="SM00342">
    <property type="entry name" value="HTH_ARAC"/>
    <property type="match status" value="1"/>
</dbReference>
<dbReference type="InterPro" id="IPR014048">
    <property type="entry name" value="MethylDNA_cys_MeTrfase_DNA-bd"/>
</dbReference>
<evidence type="ECO:0000256" key="13">
    <source>
        <dbReference type="ARBA" id="ARBA00049348"/>
    </source>
</evidence>
<evidence type="ECO:0000256" key="9">
    <source>
        <dbReference type="ARBA" id="ARBA00023125"/>
    </source>
</evidence>
<keyword evidence="4" id="KW-0808">Transferase</keyword>
<dbReference type="GO" id="GO:0032259">
    <property type="term" value="P:methylation"/>
    <property type="evidence" value="ECO:0007669"/>
    <property type="project" value="UniProtKB-KW"/>
</dbReference>
<dbReference type="PANTHER" id="PTHR10815">
    <property type="entry name" value="METHYLATED-DNA--PROTEIN-CYSTEINE METHYLTRANSFERASE"/>
    <property type="match status" value="1"/>
</dbReference>
<dbReference type="SUPFAM" id="SSF46767">
    <property type="entry name" value="Methylated DNA-protein cysteine methyltransferase, C-terminal domain"/>
    <property type="match status" value="1"/>
</dbReference>